<keyword evidence="3 6" id="KW-1133">Transmembrane helix</keyword>
<dbReference type="GO" id="GO:0046677">
    <property type="term" value="P:response to antibiotic"/>
    <property type="evidence" value="ECO:0007669"/>
    <property type="project" value="UniProtKB-KW"/>
</dbReference>
<feature type="transmembrane region" description="Helical" evidence="6">
    <location>
        <begin position="152"/>
        <end position="178"/>
    </location>
</feature>
<dbReference type="InterPro" id="IPR051784">
    <property type="entry name" value="Nod_factor_ABC_transporter"/>
</dbReference>
<accession>A0A917ZTZ6</accession>
<sequence>MTTYAPVPPVAVPAGGMGSFYRGVRVVWQRELLRFWNDRLRIFTVLVQPLLFVFVLGNGLGSITRSVSGVSYKTFVYPGALAMSVLFTAVFSAGSIVWDREFGFLREMLVAPVSRLAIVVGKCLGGATTATAQGILVLALAGLVGIPYSPVMILILLGELALLAFTVTAFGVMISARVRTFQGFMGLTQMLLMPLFFTSGAMFPLSGLPGWLHVVTRLNPLTYAVDPIRRVVFHYLDVGAAARAVYAPGVTWGGYHVPIWLELVIVAASGLAMLGVAGLEFRDSE</sequence>
<name>A0A917ZTZ6_9ACTN</name>
<dbReference type="InterPro" id="IPR000412">
    <property type="entry name" value="ABC_2_transport"/>
</dbReference>
<dbReference type="GO" id="GO:0140359">
    <property type="term" value="F:ABC-type transporter activity"/>
    <property type="evidence" value="ECO:0007669"/>
    <property type="project" value="InterPro"/>
</dbReference>
<dbReference type="PANTHER" id="PTHR43229:SF2">
    <property type="entry name" value="NODULATION PROTEIN J"/>
    <property type="match status" value="1"/>
</dbReference>
<comment type="similarity">
    <text evidence="6">Belongs to the ABC-2 integral membrane protein family.</text>
</comment>
<dbReference type="EMBL" id="BMMS01000024">
    <property type="protein sequence ID" value="GGO95046.1"/>
    <property type="molecule type" value="Genomic_DNA"/>
</dbReference>
<feature type="domain" description="ABC transmembrane type-2" evidence="7">
    <location>
        <begin position="40"/>
        <end position="284"/>
    </location>
</feature>
<dbReference type="PRINTS" id="PR00164">
    <property type="entry name" value="ABC2TRNSPORT"/>
</dbReference>
<evidence type="ECO:0000313" key="8">
    <source>
        <dbReference type="EMBL" id="GGO95046.1"/>
    </source>
</evidence>
<keyword evidence="6" id="KW-0813">Transport</keyword>
<protein>
    <recommendedName>
        <fullName evidence="6">Transport permease protein</fullName>
    </recommendedName>
</protein>
<comment type="caution">
    <text evidence="8">The sequence shown here is derived from an EMBL/GenBank/DDBJ whole genome shotgun (WGS) entry which is preliminary data.</text>
</comment>
<gene>
    <name evidence="8" type="ORF">GCM10012280_51360</name>
</gene>
<evidence type="ECO:0000256" key="4">
    <source>
        <dbReference type="ARBA" id="ARBA00023136"/>
    </source>
</evidence>
<keyword evidence="9" id="KW-1185">Reference proteome</keyword>
<dbReference type="GO" id="GO:0043190">
    <property type="term" value="C:ATP-binding cassette (ABC) transporter complex"/>
    <property type="evidence" value="ECO:0007669"/>
    <property type="project" value="InterPro"/>
</dbReference>
<dbReference type="AlphaFoldDB" id="A0A917ZTZ6"/>
<feature type="transmembrane region" description="Helical" evidence="6">
    <location>
        <begin position="40"/>
        <end position="63"/>
    </location>
</feature>
<feature type="transmembrane region" description="Helical" evidence="6">
    <location>
        <begin position="75"/>
        <end position="98"/>
    </location>
</feature>
<evidence type="ECO:0000256" key="2">
    <source>
        <dbReference type="ARBA" id="ARBA00022692"/>
    </source>
</evidence>
<dbReference type="Proteomes" id="UP000641932">
    <property type="component" value="Unassembled WGS sequence"/>
</dbReference>
<evidence type="ECO:0000313" key="9">
    <source>
        <dbReference type="Proteomes" id="UP000641932"/>
    </source>
</evidence>
<evidence type="ECO:0000256" key="5">
    <source>
        <dbReference type="ARBA" id="ARBA00023251"/>
    </source>
</evidence>
<reference evidence="8" key="1">
    <citation type="journal article" date="2014" name="Int. J. Syst. Evol. Microbiol.">
        <title>Complete genome sequence of Corynebacterium casei LMG S-19264T (=DSM 44701T), isolated from a smear-ripened cheese.</title>
        <authorList>
            <consortium name="US DOE Joint Genome Institute (JGI-PGF)"/>
            <person name="Walter F."/>
            <person name="Albersmeier A."/>
            <person name="Kalinowski J."/>
            <person name="Ruckert C."/>
        </authorList>
    </citation>
    <scope>NUCLEOTIDE SEQUENCE</scope>
    <source>
        <strain evidence="8">CGMCC 4.7201</strain>
    </source>
</reference>
<organism evidence="8 9">
    <name type="scientific">Wenjunlia tyrosinilytica</name>
    <dbReference type="NCBI Taxonomy" id="1544741"/>
    <lineage>
        <taxon>Bacteria</taxon>
        <taxon>Bacillati</taxon>
        <taxon>Actinomycetota</taxon>
        <taxon>Actinomycetes</taxon>
        <taxon>Kitasatosporales</taxon>
        <taxon>Streptomycetaceae</taxon>
        <taxon>Wenjunlia</taxon>
    </lineage>
</organism>
<feature type="transmembrane region" description="Helical" evidence="6">
    <location>
        <begin position="259"/>
        <end position="279"/>
    </location>
</feature>
<evidence type="ECO:0000256" key="1">
    <source>
        <dbReference type="ARBA" id="ARBA00004141"/>
    </source>
</evidence>
<comment type="subcellular location">
    <subcellularLocation>
        <location evidence="6">Cell membrane</location>
        <topology evidence="6">Multi-pass membrane protein</topology>
    </subcellularLocation>
    <subcellularLocation>
        <location evidence="1">Membrane</location>
        <topology evidence="1">Multi-pass membrane protein</topology>
    </subcellularLocation>
</comment>
<keyword evidence="4 6" id="KW-0472">Membrane</keyword>
<reference evidence="8" key="2">
    <citation type="submission" date="2020-09" db="EMBL/GenBank/DDBJ databases">
        <authorList>
            <person name="Sun Q."/>
            <person name="Zhou Y."/>
        </authorList>
    </citation>
    <scope>NUCLEOTIDE SEQUENCE</scope>
    <source>
        <strain evidence="8">CGMCC 4.7201</strain>
    </source>
</reference>
<dbReference type="InterPro" id="IPR047817">
    <property type="entry name" value="ABC2_TM_bact-type"/>
</dbReference>
<dbReference type="InterPro" id="IPR013525">
    <property type="entry name" value="ABC2_TM"/>
</dbReference>
<proteinExistence type="inferred from homology"/>
<dbReference type="PANTHER" id="PTHR43229">
    <property type="entry name" value="NODULATION PROTEIN J"/>
    <property type="match status" value="1"/>
</dbReference>
<dbReference type="Pfam" id="PF01061">
    <property type="entry name" value="ABC2_membrane"/>
    <property type="match status" value="1"/>
</dbReference>
<dbReference type="PROSITE" id="PS51012">
    <property type="entry name" value="ABC_TM2"/>
    <property type="match status" value="1"/>
</dbReference>
<evidence type="ECO:0000259" key="7">
    <source>
        <dbReference type="PROSITE" id="PS51012"/>
    </source>
</evidence>
<feature type="transmembrane region" description="Helical" evidence="6">
    <location>
        <begin position="190"/>
        <end position="212"/>
    </location>
</feature>
<keyword evidence="6" id="KW-1003">Cell membrane</keyword>
<evidence type="ECO:0000256" key="3">
    <source>
        <dbReference type="ARBA" id="ARBA00022989"/>
    </source>
</evidence>
<keyword evidence="2 6" id="KW-0812">Transmembrane</keyword>
<evidence type="ECO:0000256" key="6">
    <source>
        <dbReference type="RuleBase" id="RU361157"/>
    </source>
</evidence>
<dbReference type="RefSeq" id="WP_189134152.1">
    <property type="nucleotide sequence ID" value="NZ_BMMS01000024.1"/>
</dbReference>
<feature type="transmembrane region" description="Helical" evidence="6">
    <location>
        <begin position="119"/>
        <end position="146"/>
    </location>
</feature>
<keyword evidence="5" id="KW-0046">Antibiotic resistance</keyword>